<dbReference type="AlphaFoldDB" id="A0A562VBA4"/>
<dbReference type="PANTHER" id="PTHR35369:SF2">
    <property type="entry name" value="BLR3025 PROTEIN"/>
    <property type="match status" value="1"/>
</dbReference>
<keyword evidence="1" id="KW-0227">DNA damage</keyword>
<dbReference type="InterPro" id="IPR043502">
    <property type="entry name" value="DNA/RNA_pol_sf"/>
</dbReference>
<protein>
    <submittedName>
        <fullName evidence="2">Protein ImuB</fullName>
    </submittedName>
</protein>
<reference evidence="2 3" key="1">
    <citation type="journal article" date="2013" name="Stand. Genomic Sci.">
        <title>Genomic Encyclopedia of Type Strains, Phase I: The one thousand microbial genomes (KMG-I) project.</title>
        <authorList>
            <person name="Kyrpides N.C."/>
            <person name="Woyke T."/>
            <person name="Eisen J.A."/>
            <person name="Garrity G."/>
            <person name="Lilburn T.G."/>
            <person name="Beck B.J."/>
            <person name="Whitman W.B."/>
            <person name="Hugenholtz P."/>
            <person name="Klenk H.P."/>
        </authorList>
    </citation>
    <scope>NUCLEOTIDE SEQUENCE [LARGE SCALE GENOMIC DNA]</scope>
    <source>
        <strain evidence="2 3">DSM 45044</strain>
    </source>
</reference>
<dbReference type="PANTHER" id="PTHR35369">
    <property type="entry name" value="BLR3025 PROTEIN-RELATED"/>
    <property type="match status" value="1"/>
</dbReference>
<evidence type="ECO:0000313" key="3">
    <source>
        <dbReference type="Proteomes" id="UP000321617"/>
    </source>
</evidence>
<dbReference type="EMBL" id="VLLL01000005">
    <property type="protein sequence ID" value="TWJ15087.1"/>
    <property type="molecule type" value="Genomic_DNA"/>
</dbReference>
<dbReference type="GO" id="GO:0006281">
    <property type="term" value="P:DNA repair"/>
    <property type="evidence" value="ECO:0007669"/>
    <property type="project" value="TreeGrafter"/>
</dbReference>
<accession>A0A562VBA4</accession>
<evidence type="ECO:0000313" key="2">
    <source>
        <dbReference type="EMBL" id="TWJ15087.1"/>
    </source>
</evidence>
<organism evidence="2 3">
    <name type="scientific">Stackebrandtia albiflava</name>
    <dbReference type="NCBI Taxonomy" id="406432"/>
    <lineage>
        <taxon>Bacteria</taxon>
        <taxon>Bacillati</taxon>
        <taxon>Actinomycetota</taxon>
        <taxon>Actinomycetes</taxon>
        <taxon>Glycomycetales</taxon>
        <taxon>Glycomycetaceae</taxon>
        <taxon>Stackebrandtia</taxon>
    </lineage>
</organism>
<dbReference type="OrthoDB" id="5244088at2"/>
<name>A0A562VBA4_9ACTN</name>
<dbReference type="SUPFAM" id="SSF56672">
    <property type="entry name" value="DNA/RNA polymerases"/>
    <property type="match status" value="1"/>
</dbReference>
<keyword evidence="3" id="KW-1185">Reference proteome</keyword>
<dbReference type="Proteomes" id="UP000321617">
    <property type="component" value="Unassembled WGS sequence"/>
</dbReference>
<dbReference type="InterPro" id="IPR050356">
    <property type="entry name" value="SulA_CellDiv_inhibitor"/>
</dbReference>
<sequence>MRVMVVRCPDWDETEPFEPVVVAVEAHAAGVEILRPGLLAFAAGGPAAYHGGEQAVAERVIDEVAESCGVECGVGVADSLFAAYLAAHRGTVVPEGGTSDYLRDLDVSALGRPELTSVLRRLGIHTLGAFAALPAASVADRFGADAAFARRLAAGEDPRPPVPRTAPPDLTVTVDCDPPLERVDVAAFTARALAVQSHRLLAAHGLACSRLLVSATTGGGAEVSRVWRHDGALTADGVADRVRWQLDGWLTGGLTDGTGIVRLSLAPDGLLPQGEAQPGLWGGDGSAEARAARALVRVQGLLGAEGVVTAVPDGGRAAAERFTLVPWGEPREPGARHGRPWPGALPGPGPTLWSEPPAPVSVRDAAGDPVEVTGRYLVSAPPATVQWGRNPPVGVAEWAGPWPVSERWWRDDARRYARIQVRLVDDRAVLLFVENGRWYLEGSYD</sequence>
<gene>
    <name evidence="2" type="ORF">LX16_0785</name>
</gene>
<comment type="caution">
    <text evidence="2">The sequence shown here is derived from an EMBL/GenBank/DDBJ whole genome shotgun (WGS) entry which is preliminary data.</text>
</comment>
<evidence type="ECO:0000256" key="1">
    <source>
        <dbReference type="ARBA" id="ARBA00022763"/>
    </source>
</evidence>
<proteinExistence type="predicted"/>